<dbReference type="EMBL" id="AP014854">
    <property type="protein sequence ID" value="BAS00622.1"/>
    <property type="molecule type" value="Genomic_DNA"/>
</dbReference>
<dbReference type="AlphaFoldDB" id="A0A182D6S8"/>
<proteinExistence type="predicted"/>
<dbReference type="RefSeq" id="WP_055037270.1">
    <property type="nucleotide sequence ID" value="NZ_CP012946.1"/>
</dbReference>
<organism evidence="1">
    <name type="scientific">Blastochloris viridis</name>
    <name type="common">Rhodopseudomonas viridis</name>
    <dbReference type="NCBI Taxonomy" id="1079"/>
    <lineage>
        <taxon>Bacteria</taxon>
        <taxon>Pseudomonadati</taxon>
        <taxon>Pseudomonadota</taxon>
        <taxon>Alphaproteobacteria</taxon>
        <taxon>Hyphomicrobiales</taxon>
        <taxon>Blastochloridaceae</taxon>
        <taxon>Blastochloris</taxon>
    </lineage>
</organism>
<reference evidence="1" key="1">
    <citation type="journal article" date="2015" name="Genome Announc.">
        <title>Complete Genome Sequence of the Bacteriochlorophyll b-Producing Photosynthetic Bacterium Blastochloris viridis.</title>
        <authorList>
            <person name="Tsukatani Y."/>
            <person name="Hirose Y."/>
            <person name="Harada J."/>
            <person name="Misawa N."/>
            <person name="Mori K."/>
            <person name="Inoue K."/>
            <person name="Tamiaki H."/>
        </authorList>
    </citation>
    <scope>NUCLEOTIDE SEQUENCE [LARGE SCALE GENOMIC DNA]</scope>
    <source>
        <strain evidence="1">DSM 133</strain>
    </source>
</reference>
<name>A0A182D6S8_BLAVI</name>
<evidence type="ECO:0000313" key="1">
    <source>
        <dbReference type="EMBL" id="BAS00622.1"/>
    </source>
</evidence>
<protein>
    <recommendedName>
        <fullName evidence="2">Helix-turn-helix domain-containing protein</fullName>
    </recommendedName>
</protein>
<accession>A0A182D6S8</accession>
<dbReference type="OrthoDB" id="7774611at2"/>
<sequence>MMNTEAITPGAFDQMTARPSKLWGLPAIAKALGCGVDKVRALALHPEVPIYRPAGAGTYFAHRAELEAWLRSKPSRDVAHSTTAREPLIG</sequence>
<gene>
    <name evidence="1" type="ORF">BV133_3028</name>
</gene>
<evidence type="ECO:0008006" key="2">
    <source>
        <dbReference type="Google" id="ProtNLM"/>
    </source>
</evidence>